<dbReference type="AlphaFoldDB" id="A0A8T1W4U4"/>
<gene>
    <name evidence="1" type="ORF">PHYPSEUDO_012623</name>
</gene>
<comment type="caution">
    <text evidence="1">The sequence shown here is derived from an EMBL/GenBank/DDBJ whole genome shotgun (WGS) entry which is preliminary data.</text>
</comment>
<evidence type="ECO:0000313" key="1">
    <source>
        <dbReference type="EMBL" id="KAG7388415.1"/>
    </source>
</evidence>
<proteinExistence type="predicted"/>
<accession>A0A8T1W4U4</accession>
<keyword evidence="2" id="KW-1185">Reference proteome</keyword>
<evidence type="ECO:0000313" key="2">
    <source>
        <dbReference type="Proteomes" id="UP000694044"/>
    </source>
</evidence>
<dbReference type="EMBL" id="JAGDFM010000061">
    <property type="protein sequence ID" value="KAG7388415.1"/>
    <property type="molecule type" value="Genomic_DNA"/>
</dbReference>
<name>A0A8T1W4U4_9STRA</name>
<protein>
    <submittedName>
        <fullName evidence="1">Uncharacterized protein</fullName>
    </submittedName>
</protein>
<organism evidence="1 2">
    <name type="scientific">Phytophthora pseudosyringae</name>
    <dbReference type="NCBI Taxonomy" id="221518"/>
    <lineage>
        <taxon>Eukaryota</taxon>
        <taxon>Sar</taxon>
        <taxon>Stramenopiles</taxon>
        <taxon>Oomycota</taxon>
        <taxon>Peronosporomycetes</taxon>
        <taxon>Peronosporales</taxon>
        <taxon>Peronosporaceae</taxon>
        <taxon>Phytophthora</taxon>
    </lineage>
</organism>
<dbReference type="Proteomes" id="UP000694044">
    <property type="component" value="Unassembled WGS sequence"/>
</dbReference>
<sequence>MRVASEMQAQKLLDFARATGRLSHAAERVSRPLGFTAFVSSPSWQGQRGSAARLSRSPGRWPPIMGLRTLPLALAASSSRANDRCRTAFVRARALALRVNSVTSAASRVGTKTAAFAVSRGTSVAGCMEPPTLAGVAGAVAGAVAAHIGSNLAGGSYENALAALEGGAPGHANVKRCSSKRGVVWSCPIPSMELLMDEDGPDVKIEEWGTFTSVALQMPAVGSSMWLFTADPWAKSSPVVSS</sequence>
<reference evidence="1" key="1">
    <citation type="submission" date="2021-02" db="EMBL/GenBank/DDBJ databases">
        <authorList>
            <person name="Palmer J.M."/>
        </authorList>
    </citation>
    <scope>NUCLEOTIDE SEQUENCE</scope>
    <source>
        <strain evidence="1">SCRP734</strain>
    </source>
</reference>